<accession>A0A2P5CS61</accession>
<dbReference type="SUPFAM" id="SSF47874">
    <property type="entry name" value="Annexin"/>
    <property type="match status" value="1"/>
</dbReference>
<evidence type="ECO:0000256" key="2">
    <source>
        <dbReference type="ARBA" id="ARBA00023216"/>
    </source>
</evidence>
<dbReference type="EMBL" id="JXTB01000100">
    <property type="protein sequence ID" value="PON63861.1"/>
    <property type="molecule type" value="Genomic_DNA"/>
</dbReference>
<evidence type="ECO:0000256" key="1">
    <source>
        <dbReference type="ARBA" id="ARBA00022737"/>
    </source>
</evidence>
<sequence length="67" mass="7763">MKNADAREILIRIIVTRAETDIKEINEVFMSKTGSSIENLVKREFDNKKENNNYMVSGTLIRLIKGY</sequence>
<keyword evidence="4" id="KW-1185">Reference proteome</keyword>
<proteinExistence type="predicted"/>
<keyword evidence="2" id="KW-0041">Annexin</keyword>
<organism evidence="3 4">
    <name type="scientific">Parasponia andersonii</name>
    <name type="common">Sponia andersonii</name>
    <dbReference type="NCBI Taxonomy" id="3476"/>
    <lineage>
        <taxon>Eukaryota</taxon>
        <taxon>Viridiplantae</taxon>
        <taxon>Streptophyta</taxon>
        <taxon>Embryophyta</taxon>
        <taxon>Tracheophyta</taxon>
        <taxon>Spermatophyta</taxon>
        <taxon>Magnoliopsida</taxon>
        <taxon>eudicotyledons</taxon>
        <taxon>Gunneridae</taxon>
        <taxon>Pentapetalae</taxon>
        <taxon>rosids</taxon>
        <taxon>fabids</taxon>
        <taxon>Rosales</taxon>
        <taxon>Cannabaceae</taxon>
        <taxon>Parasponia</taxon>
    </lineage>
</organism>
<evidence type="ECO:0000313" key="4">
    <source>
        <dbReference type="Proteomes" id="UP000237105"/>
    </source>
</evidence>
<dbReference type="Pfam" id="PF00191">
    <property type="entry name" value="Annexin"/>
    <property type="match status" value="1"/>
</dbReference>
<dbReference type="InterPro" id="IPR018502">
    <property type="entry name" value="Annexin_repeat"/>
</dbReference>
<dbReference type="Gene3D" id="1.10.220.10">
    <property type="entry name" value="Annexin"/>
    <property type="match status" value="1"/>
</dbReference>
<comment type="caution">
    <text evidence="3">The sequence shown here is derived from an EMBL/GenBank/DDBJ whole genome shotgun (WGS) entry which is preliminary data.</text>
</comment>
<protein>
    <submittedName>
        <fullName evidence="3">Annexin repeat</fullName>
    </submittedName>
</protein>
<dbReference type="Proteomes" id="UP000237105">
    <property type="component" value="Unassembled WGS sequence"/>
</dbReference>
<gene>
    <name evidence="3" type="ORF">PanWU01x14_128380</name>
</gene>
<dbReference type="OrthoDB" id="37886at2759"/>
<keyword evidence="1" id="KW-0677">Repeat</keyword>
<reference evidence="4" key="1">
    <citation type="submission" date="2016-06" db="EMBL/GenBank/DDBJ databases">
        <title>Parallel loss of symbiosis genes in relatives of nitrogen-fixing non-legume Parasponia.</title>
        <authorList>
            <person name="Van Velzen R."/>
            <person name="Holmer R."/>
            <person name="Bu F."/>
            <person name="Rutten L."/>
            <person name="Van Zeijl A."/>
            <person name="Liu W."/>
            <person name="Santuari L."/>
            <person name="Cao Q."/>
            <person name="Sharma T."/>
            <person name="Shen D."/>
            <person name="Roswanjaya Y."/>
            <person name="Wardhani T."/>
            <person name="Kalhor M.S."/>
            <person name="Jansen J."/>
            <person name="Van den Hoogen J."/>
            <person name="Gungor B."/>
            <person name="Hartog M."/>
            <person name="Hontelez J."/>
            <person name="Verver J."/>
            <person name="Yang W.-C."/>
            <person name="Schijlen E."/>
            <person name="Repin R."/>
            <person name="Schilthuizen M."/>
            <person name="Schranz E."/>
            <person name="Heidstra R."/>
            <person name="Miyata K."/>
            <person name="Fedorova E."/>
            <person name="Kohlen W."/>
            <person name="Bisseling T."/>
            <person name="Smit S."/>
            <person name="Geurts R."/>
        </authorList>
    </citation>
    <scope>NUCLEOTIDE SEQUENCE [LARGE SCALE GENOMIC DNA]</scope>
    <source>
        <strain evidence="4">cv. WU1-14</strain>
    </source>
</reference>
<dbReference type="GO" id="GO:0005544">
    <property type="term" value="F:calcium-dependent phospholipid binding"/>
    <property type="evidence" value="ECO:0007669"/>
    <property type="project" value="InterPro"/>
</dbReference>
<dbReference type="InterPro" id="IPR037104">
    <property type="entry name" value="Annexin_sf"/>
</dbReference>
<dbReference type="AlphaFoldDB" id="A0A2P5CS61"/>
<evidence type="ECO:0000313" key="3">
    <source>
        <dbReference type="EMBL" id="PON63861.1"/>
    </source>
</evidence>
<name>A0A2P5CS61_PARAD</name>
<dbReference type="GO" id="GO:0005509">
    <property type="term" value="F:calcium ion binding"/>
    <property type="evidence" value="ECO:0007669"/>
    <property type="project" value="InterPro"/>
</dbReference>